<proteinExistence type="predicted"/>
<sequence length="292" mass="33131">MSRPKIAEGRAPGRLGYYDLGATPYFASQADQRFSYCLYVPEDYDQDGDEELDLVVLVHGTARWAEHYRRSFSNFAFTHRAVILAPLFPAGMTADRELSSYKLIRNGWIAYDLILLDMVAEVAERYRLRSRRFLLHGFSGGGHFAHRFLLIHPERLLGCSIGAPGIVTLLDPHHDFWVGTRDFEAVFGKPLELERIREVPVHMVIGADDTETWEIRLTPADSWWMEGAEALAEANRIERMAALRASLEDNGVPVEQDVVAGAAHDGRLMLPLVEKWFAKVLEQSHAKENERP</sequence>
<keyword evidence="1" id="KW-0378">Hydrolase</keyword>
<dbReference type="InterPro" id="IPR029058">
    <property type="entry name" value="AB_hydrolase_fold"/>
</dbReference>
<reference evidence="1" key="1">
    <citation type="submission" date="2024-06" db="EMBL/GenBank/DDBJ databases">
        <title>Mesorhizobium karijinii sp. nov., a symbiont of the iconic Swainsona formosa from arid Australia.</title>
        <authorList>
            <person name="Hill Y.J."/>
            <person name="Watkin E.L.J."/>
            <person name="O'Hara G.W."/>
            <person name="Terpolilli J."/>
            <person name="Tye M.L."/>
            <person name="Kohlmeier M.G."/>
        </authorList>
    </citation>
    <scope>NUCLEOTIDE SEQUENCE</scope>
    <source>
        <strain evidence="1">WSM2240</strain>
    </source>
</reference>
<protein>
    <submittedName>
        <fullName evidence="1">Alpha/beta hydrolase</fullName>
    </submittedName>
</protein>
<accession>A0AAU8CWF6</accession>
<gene>
    <name evidence="1" type="ORF">ABVK50_09220</name>
</gene>
<dbReference type="Gene3D" id="3.40.50.1820">
    <property type="entry name" value="alpha/beta hydrolase"/>
    <property type="match status" value="1"/>
</dbReference>
<dbReference type="AlphaFoldDB" id="A0AAU8CWF6"/>
<name>A0AAU8CWF6_9HYPH</name>
<dbReference type="GO" id="GO:0016787">
    <property type="term" value="F:hydrolase activity"/>
    <property type="evidence" value="ECO:0007669"/>
    <property type="project" value="UniProtKB-KW"/>
</dbReference>
<evidence type="ECO:0000313" key="1">
    <source>
        <dbReference type="EMBL" id="XCG50635.1"/>
    </source>
</evidence>
<dbReference type="RefSeq" id="WP_353641840.1">
    <property type="nucleotide sequence ID" value="NZ_CP159253.1"/>
</dbReference>
<dbReference type="EMBL" id="CP159253">
    <property type="protein sequence ID" value="XCG50635.1"/>
    <property type="molecule type" value="Genomic_DNA"/>
</dbReference>
<organism evidence="1">
    <name type="scientific">Mesorhizobium sp. WSM2240</name>
    <dbReference type="NCBI Taxonomy" id="3228851"/>
    <lineage>
        <taxon>Bacteria</taxon>
        <taxon>Pseudomonadati</taxon>
        <taxon>Pseudomonadota</taxon>
        <taxon>Alphaproteobacteria</taxon>
        <taxon>Hyphomicrobiales</taxon>
        <taxon>Phyllobacteriaceae</taxon>
        <taxon>Mesorhizobium</taxon>
    </lineage>
</organism>
<dbReference type="SUPFAM" id="SSF53474">
    <property type="entry name" value="alpha/beta-Hydrolases"/>
    <property type="match status" value="1"/>
</dbReference>